<feature type="compositionally biased region" description="Polar residues" evidence="1">
    <location>
        <begin position="127"/>
        <end position="162"/>
    </location>
</feature>
<gene>
    <name evidence="2" type="ORF">OESDEN_10788</name>
</gene>
<feature type="region of interest" description="Disordered" evidence="1">
    <location>
        <begin position="99"/>
        <end position="191"/>
    </location>
</feature>
<feature type="compositionally biased region" description="Basic and acidic residues" evidence="1">
    <location>
        <begin position="57"/>
        <end position="68"/>
    </location>
</feature>
<dbReference type="EMBL" id="KN554287">
    <property type="protein sequence ID" value="KHJ89389.1"/>
    <property type="molecule type" value="Genomic_DNA"/>
</dbReference>
<accession>A0A0B1SWN6</accession>
<feature type="region of interest" description="Disordered" evidence="1">
    <location>
        <begin position="212"/>
        <end position="232"/>
    </location>
</feature>
<sequence length="294" mass="32579">MANDLPVMFPRMNLRDHQYSRNSRSSSPIEVVDNTIVLSSEDEDRDRVQRRSRRRTKDLTTSRVDHSEASPSSQDTIAANGISWLNPANAGIHPTAFVPYSSSNSSEQSNTPQNGSVEHRPFGSYFAPSSSRYETPSCSPQPLSDLPSTSKQEPYSATPESGRSSHDPKNDQKRPKSLFQPSPAKIYTPIEGTEVRAENKLLARLFQERQLRNSQRKGSELVQGTPKDEMDVSSMNDSVFADTASTSSTGQLQGENNKDTMIQLDASNGDAATVSKLVCFFLHFFSNTILSSYF</sequence>
<name>A0A0B1SWN6_OESDE</name>
<feature type="region of interest" description="Disordered" evidence="1">
    <location>
        <begin position="41"/>
        <end position="75"/>
    </location>
</feature>
<evidence type="ECO:0000313" key="3">
    <source>
        <dbReference type="Proteomes" id="UP000053660"/>
    </source>
</evidence>
<dbReference type="OrthoDB" id="5875407at2759"/>
<protein>
    <submittedName>
        <fullName evidence="2">Uncharacterized protein</fullName>
    </submittedName>
</protein>
<reference evidence="2 3" key="1">
    <citation type="submission" date="2014-03" db="EMBL/GenBank/DDBJ databases">
        <title>Draft genome of the hookworm Oesophagostomum dentatum.</title>
        <authorList>
            <person name="Mitreva M."/>
        </authorList>
    </citation>
    <scope>NUCLEOTIDE SEQUENCE [LARGE SCALE GENOMIC DNA]</scope>
    <source>
        <strain evidence="2 3">OD-Hann</strain>
    </source>
</reference>
<organism evidence="2 3">
    <name type="scientific">Oesophagostomum dentatum</name>
    <name type="common">Nodular worm</name>
    <dbReference type="NCBI Taxonomy" id="61180"/>
    <lineage>
        <taxon>Eukaryota</taxon>
        <taxon>Metazoa</taxon>
        <taxon>Ecdysozoa</taxon>
        <taxon>Nematoda</taxon>
        <taxon>Chromadorea</taxon>
        <taxon>Rhabditida</taxon>
        <taxon>Rhabditina</taxon>
        <taxon>Rhabditomorpha</taxon>
        <taxon>Strongyloidea</taxon>
        <taxon>Strongylidae</taxon>
        <taxon>Oesophagostomum</taxon>
    </lineage>
</organism>
<evidence type="ECO:0000313" key="2">
    <source>
        <dbReference type="EMBL" id="KHJ89389.1"/>
    </source>
</evidence>
<feature type="compositionally biased region" description="Low complexity" evidence="1">
    <location>
        <begin position="101"/>
        <end position="110"/>
    </location>
</feature>
<dbReference type="Proteomes" id="UP000053660">
    <property type="component" value="Unassembled WGS sequence"/>
</dbReference>
<keyword evidence="3" id="KW-1185">Reference proteome</keyword>
<dbReference type="AlphaFoldDB" id="A0A0B1SWN6"/>
<evidence type="ECO:0000256" key="1">
    <source>
        <dbReference type="SAM" id="MobiDB-lite"/>
    </source>
</evidence>
<feature type="compositionally biased region" description="Basic and acidic residues" evidence="1">
    <location>
        <begin position="163"/>
        <end position="174"/>
    </location>
</feature>
<proteinExistence type="predicted"/>